<dbReference type="AlphaFoldDB" id="A0AAV6X7I5"/>
<dbReference type="GO" id="GO:0005634">
    <property type="term" value="C:nucleus"/>
    <property type="evidence" value="ECO:0007669"/>
    <property type="project" value="UniProtKB-SubCell"/>
</dbReference>
<evidence type="ECO:0000256" key="1">
    <source>
        <dbReference type="ARBA" id="ARBA00004123"/>
    </source>
</evidence>
<keyword evidence="6" id="KW-0539">Nucleus</keyword>
<dbReference type="SUPFAM" id="SSF101936">
    <property type="entry name" value="DNA-binding pseudobarrel domain"/>
    <property type="match status" value="2"/>
</dbReference>
<keyword evidence="2" id="KW-0677">Repeat</keyword>
<accession>A0AAV6X7I5</accession>
<keyword evidence="9" id="KW-1185">Reference proteome</keyword>
<evidence type="ECO:0000256" key="4">
    <source>
        <dbReference type="ARBA" id="ARBA00023125"/>
    </source>
</evidence>
<keyword evidence="4" id="KW-0238">DNA-binding</keyword>
<name>A0AAV6X7I5_9LAMI</name>
<dbReference type="EMBL" id="WHWC01000009">
    <property type="protein sequence ID" value="KAG8376069.1"/>
    <property type="molecule type" value="Genomic_DNA"/>
</dbReference>
<dbReference type="GO" id="GO:0003677">
    <property type="term" value="F:DNA binding"/>
    <property type="evidence" value="ECO:0007669"/>
    <property type="project" value="UniProtKB-KW"/>
</dbReference>
<dbReference type="Gene3D" id="2.40.330.10">
    <property type="entry name" value="DNA-binding pseudobarrel domain"/>
    <property type="match status" value="2"/>
</dbReference>
<gene>
    <name evidence="8" type="ORF">BUALT_Bualt09G0025200</name>
</gene>
<keyword evidence="3" id="KW-0805">Transcription regulation</keyword>
<sequence length="217" mass="24208">MAGNRHDPLNFFKVMFGATWQVHVDLPPLFVIRSNASVGDVLIIHTSRGATAFRLIQSNNGLLALSGPEWSRFVSANNIQETYILLFLHQGNMHFNVNIFDQTAICIDSEEDNDENEVPAAGTRTWSVNMKWITCHNQSGIEGRQSFALKEGWLEFANANRIRGGDVCMFKMTEEVGNIVNMDVVLSGGVECVDMGNWGEIFLGLINGLVNCYFQFA</sequence>
<reference evidence="8" key="1">
    <citation type="submission" date="2019-10" db="EMBL/GenBank/DDBJ databases">
        <authorList>
            <person name="Zhang R."/>
            <person name="Pan Y."/>
            <person name="Wang J."/>
            <person name="Ma R."/>
            <person name="Yu S."/>
        </authorList>
    </citation>
    <scope>NUCLEOTIDE SEQUENCE</scope>
    <source>
        <strain evidence="8">LA-IB0</strain>
        <tissue evidence="8">Leaf</tissue>
    </source>
</reference>
<evidence type="ECO:0000313" key="8">
    <source>
        <dbReference type="EMBL" id="KAG8376069.1"/>
    </source>
</evidence>
<evidence type="ECO:0000256" key="6">
    <source>
        <dbReference type="ARBA" id="ARBA00023242"/>
    </source>
</evidence>
<protein>
    <recommendedName>
        <fullName evidence="7">TF-B3 domain-containing protein</fullName>
    </recommendedName>
</protein>
<feature type="domain" description="TF-B3" evidence="7">
    <location>
        <begin position="124"/>
        <end position="188"/>
    </location>
</feature>
<comment type="caution">
    <text evidence="8">The sequence shown here is derived from an EMBL/GenBank/DDBJ whole genome shotgun (WGS) entry which is preliminary data.</text>
</comment>
<dbReference type="PROSITE" id="PS50863">
    <property type="entry name" value="B3"/>
    <property type="match status" value="1"/>
</dbReference>
<dbReference type="InterPro" id="IPR003340">
    <property type="entry name" value="B3_DNA-bd"/>
</dbReference>
<organism evidence="8 9">
    <name type="scientific">Buddleja alternifolia</name>
    <dbReference type="NCBI Taxonomy" id="168488"/>
    <lineage>
        <taxon>Eukaryota</taxon>
        <taxon>Viridiplantae</taxon>
        <taxon>Streptophyta</taxon>
        <taxon>Embryophyta</taxon>
        <taxon>Tracheophyta</taxon>
        <taxon>Spermatophyta</taxon>
        <taxon>Magnoliopsida</taxon>
        <taxon>eudicotyledons</taxon>
        <taxon>Gunneridae</taxon>
        <taxon>Pentapetalae</taxon>
        <taxon>asterids</taxon>
        <taxon>lamiids</taxon>
        <taxon>Lamiales</taxon>
        <taxon>Scrophulariaceae</taxon>
        <taxon>Buddlejeae</taxon>
        <taxon>Buddleja</taxon>
    </lineage>
</organism>
<comment type="subcellular location">
    <subcellularLocation>
        <location evidence="1">Nucleus</location>
    </subcellularLocation>
</comment>
<keyword evidence="5" id="KW-0804">Transcription</keyword>
<dbReference type="Proteomes" id="UP000826271">
    <property type="component" value="Unassembled WGS sequence"/>
</dbReference>
<dbReference type="InterPro" id="IPR015300">
    <property type="entry name" value="DNA-bd_pseudobarrel_sf"/>
</dbReference>
<dbReference type="InterPro" id="IPR039218">
    <property type="entry name" value="REM_fam"/>
</dbReference>
<evidence type="ECO:0000256" key="2">
    <source>
        <dbReference type="ARBA" id="ARBA00022737"/>
    </source>
</evidence>
<dbReference type="PANTHER" id="PTHR31674">
    <property type="entry name" value="B3 DOMAIN-CONTAINING PROTEIN REM-LIKE 3-RELATED"/>
    <property type="match status" value="1"/>
</dbReference>
<dbReference type="PANTHER" id="PTHR31674:SF62">
    <property type="entry name" value="B3 DOMAIN-CONTAINING PROTEIN REM14-RELATED"/>
    <property type="match status" value="1"/>
</dbReference>
<proteinExistence type="predicted"/>
<evidence type="ECO:0000313" key="9">
    <source>
        <dbReference type="Proteomes" id="UP000826271"/>
    </source>
</evidence>
<evidence type="ECO:0000259" key="7">
    <source>
        <dbReference type="PROSITE" id="PS50863"/>
    </source>
</evidence>
<evidence type="ECO:0000256" key="3">
    <source>
        <dbReference type="ARBA" id="ARBA00023015"/>
    </source>
</evidence>
<evidence type="ECO:0000256" key="5">
    <source>
        <dbReference type="ARBA" id="ARBA00023163"/>
    </source>
</evidence>